<keyword evidence="1" id="KW-0812">Transmembrane</keyword>
<keyword evidence="1" id="KW-0472">Membrane</keyword>
<dbReference type="EMBL" id="GGFL01013775">
    <property type="protein sequence ID" value="MBW77953.1"/>
    <property type="molecule type" value="Transcribed_RNA"/>
</dbReference>
<protein>
    <submittedName>
        <fullName evidence="2">Uncharacterized protein</fullName>
    </submittedName>
</protein>
<sequence>MAPAYPWILIRFVPTIPDTVADPCWIGYLQIGIAGAIVWFIGRITTIIEAITEPAFIDALPIRTAQFMW</sequence>
<reference evidence="2" key="1">
    <citation type="submission" date="2018-01" db="EMBL/GenBank/DDBJ databases">
        <title>An insight into the sialome of Amazonian anophelines.</title>
        <authorList>
            <person name="Ribeiro J.M."/>
            <person name="Scarpassa V."/>
            <person name="Calvo E."/>
        </authorList>
    </citation>
    <scope>NUCLEOTIDE SEQUENCE</scope>
</reference>
<name>A0A2M4DK62_ANODA</name>
<evidence type="ECO:0000256" key="1">
    <source>
        <dbReference type="SAM" id="Phobius"/>
    </source>
</evidence>
<feature type="transmembrane region" description="Helical" evidence="1">
    <location>
        <begin position="25"/>
        <end position="42"/>
    </location>
</feature>
<dbReference type="AlphaFoldDB" id="A0A2M4DK62"/>
<evidence type="ECO:0000313" key="2">
    <source>
        <dbReference type="EMBL" id="MBW77953.1"/>
    </source>
</evidence>
<keyword evidence="1" id="KW-1133">Transmembrane helix</keyword>
<proteinExistence type="predicted"/>
<accession>A0A2M4DK62</accession>
<organism evidence="2">
    <name type="scientific">Anopheles darlingi</name>
    <name type="common">Mosquito</name>
    <dbReference type="NCBI Taxonomy" id="43151"/>
    <lineage>
        <taxon>Eukaryota</taxon>
        <taxon>Metazoa</taxon>
        <taxon>Ecdysozoa</taxon>
        <taxon>Arthropoda</taxon>
        <taxon>Hexapoda</taxon>
        <taxon>Insecta</taxon>
        <taxon>Pterygota</taxon>
        <taxon>Neoptera</taxon>
        <taxon>Endopterygota</taxon>
        <taxon>Diptera</taxon>
        <taxon>Nematocera</taxon>
        <taxon>Culicoidea</taxon>
        <taxon>Culicidae</taxon>
        <taxon>Anophelinae</taxon>
        <taxon>Anopheles</taxon>
    </lineage>
</organism>